<gene>
    <name evidence="1" type="ORF">ISP11_03290</name>
</gene>
<organism evidence="1 2">
    <name type="scientific">Lelliottia nimipressuralis</name>
    <dbReference type="NCBI Taxonomy" id="69220"/>
    <lineage>
        <taxon>Bacteria</taxon>
        <taxon>Pseudomonadati</taxon>
        <taxon>Pseudomonadota</taxon>
        <taxon>Gammaproteobacteria</taxon>
        <taxon>Enterobacterales</taxon>
        <taxon>Enterobacteriaceae</taxon>
        <taxon>Lelliottia</taxon>
    </lineage>
</organism>
<reference evidence="1 2" key="1">
    <citation type="submission" date="2020-11" db="EMBL/GenBank/DDBJ databases">
        <title>Identification of Lelliottia nimipressuralis from Wound Infection by Whole Genome-Based Bacterial Identification.</title>
        <authorList>
            <person name="Navarathna D.H."/>
            <person name="Choi H."/>
            <person name="Jinadatha C."/>
            <person name="Chatterjee P."/>
            <person name="Hwang M."/>
        </authorList>
    </citation>
    <scope>NUCLEOTIDE SEQUENCE [LARGE SCALE GENOMIC DNA]</scope>
    <source>
        <strain evidence="1 2">DN2020</strain>
    </source>
</reference>
<dbReference type="EMBL" id="JADIXP010000002">
    <property type="protein sequence ID" value="MBF4176878.1"/>
    <property type="molecule type" value="Genomic_DNA"/>
</dbReference>
<evidence type="ECO:0008006" key="3">
    <source>
        <dbReference type="Google" id="ProtNLM"/>
    </source>
</evidence>
<comment type="caution">
    <text evidence="1">The sequence shown here is derived from an EMBL/GenBank/DDBJ whole genome shotgun (WGS) entry which is preliminary data.</text>
</comment>
<sequence length="86" mass="9241">MAHDGPAAPAFLSLFGFMPETAGDFNQSTGEKASELTICNDFSHKKKFWKAPRSGIVVCETPGKGCCTLVVKDSWLNQGGTRGITF</sequence>
<dbReference type="AlphaFoldDB" id="A0ABD4K6Z4"/>
<evidence type="ECO:0000313" key="2">
    <source>
        <dbReference type="Proteomes" id="UP000628560"/>
    </source>
</evidence>
<protein>
    <recommendedName>
        <fullName evidence="3">Cytoplasmic protein</fullName>
    </recommendedName>
</protein>
<dbReference type="RefSeq" id="WP_146003478.1">
    <property type="nucleotide sequence ID" value="NZ_JADIXP010000002.1"/>
</dbReference>
<dbReference type="Proteomes" id="UP000628560">
    <property type="component" value="Unassembled WGS sequence"/>
</dbReference>
<accession>A0ABD4K6Z4</accession>
<name>A0ABD4K6Z4_9ENTR</name>
<proteinExistence type="predicted"/>
<evidence type="ECO:0000313" key="1">
    <source>
        <dbReference type="EMBL" id="MBF4176878.1"/>
    </source>
</evidence>